<evidence type="ECO:0000256" key="4">
    <source>
        <dbReference type="ARBA" id="ARBA00023014"/>
    </source>
</evidence>
<proteinExistence type="predicted"/>
<dbReference type="GO" id="GO:0046872">
    <property type="term" value="F:metal ion binding"/>
    <property type="evidence" value="ECO:0007669"/>
    <property type="project" value="UniProtKB-KW"/>
</dbReference>
<dbReference type="Gene3D" id="2.102.10.10">
    <property type="entry name" value="Rieske [2Fe-2S] iron-sulphur domain"/>
    <property type="match status" value="1"/>
</dbReference>
<evidence type="ECO:0000256" key="3">
    <source>
        <dbReference type="ARBA" id="ARBA00023004"/>
    </source>
</evidence>
<accession>A0A1Z3HTC2</accession>
<keyword evidence="2" id="KW-0479">Metal-binding</keyword>
<dbReference type="GO" id="GO:0016705">
    <property type="term" value="F:oxidoreductase activity, acting on paired donors, with incorporation or reduction of molecular oxygen"/>
    <property type="evidence" value="ECO:0007669"/>
    <property type="project" value="UniProtKB-ARBA"/>
</dbReference>
<dbReference type="AlphaFoldDB" id="A0A1Z3HTC2"/>
<keyword evidence="7" id="KW-1185">Reference proteome</keyword>
<dbReference type="Pfam" id="PF00355">
    <property type="entry name" value="Rieske"/>
    <property type="match status" value="1"/>
</dbReference>
<organism evidence="6 7">
    <name type="scientific">Halomicronema hongdechloris C2206</name>
    <dbReference type="NCBI Taxonomy" id="1641165"/>
    <lineage>
        <taxon>Bacteria</taxon>
        <taxon>Bacillati</taxon>
        <taxon>Cyanobacteriota</taxon>
        <taxon>Cyanophyceae</taxon>
        <taxon>Nodosilineales</taxon>
        <taxon>Nodosilineaceae</taxon>
        <taxon>Halomicronema</taxon>
    </lineage>
</organism>
<dbReference type="PANTHER" id="PTHR21266">
    <property type="entry name" value="IRON-SULFUR DOMAIN CONTAINING PROTEIN"/>
    <property type="match status" value="1"/>
</dbReference>
<dbReference type="KEGG" id="hhg:XM38_045120"/>
<feature type="domain" description="Rieske" evidence="5">
    <location>
        <begin position="1"/>
        <end position="94"/>
    </location>
</feature>
<reference evidence="6 7" key="1">
    <citation type="journal article" date="2016" name="Biochim. Biophys. Acta">
        <title>Characterization of red-shifted phycobilisomes isolated from the chlorophyll f-containing cyanobacterium Halomicronema hongdechloris.</title>
        <authorList>
            <person name="Li Y."/>
            <person name="Lin Y."/>
            <person name="Garvey C.J."/>
            <person name="Birch D."/>
            <person name="Corkery R.W."/>
            <person name="Loughlin P.C."/>
            <person name="Scheer H."/>
            <person name="Willows R.D."/>
            <person name="Chen M."/>
        </authorList>
    </citation>
    <scope>NUCLEOTIDE SEQUENCE [LARGE SCALE GENOMIC DNA]</scope>
    <source>
        <strain evidence="6 7">C2206</strain>
    </source>
</reference>
<evidence type="ECO:0000313" key="7">
    <source>
        <dbReference type="Proteomes" id="UP000191901"/>
    </source>
</evidence>
<dbReference type="GO" id="GO:0004497">
    <property type="term" value="F:monooxygenase activity"/>
    <property type="evidence" value="ECO:0007669"/>
    <property type="project" value="UniProtKB-ARBA"/>
</dbReference>
<dbReference type="InterPro" id="IPR050584">
    <property type="entry name" value="Cholesterol_7-desaturase"/>
</dbReference>
<gene>
    <name evidence="6" type="ORF">XM38_045120</name>
</gene>
<evidence type="ECO:0000259" key="5">
    <source>
        <dbReference type="PROSITE" id="PS51296"/>
    </source>
</evidence>
<evidence type="ECO:0000256" key="1">
    <source>
        <dbReference type="ARBA" id="ARBA00022714"/>
    </source>
</evidence>
<keyword evidence="1" id="KW-0001">2Fe-2S</keyword>
<dbReference type="InterPro" id="IPR017941">
    <property type="entry name" value="Rieske_2Fe-2S"/>
</dbReference>
<dbReference type="STRING" id="1641165.XM38_25265"/>
<evidence type="ECO:0000256" key="2">
    <source>
        <dbReference type="ARBA" id="ARBA00022723"/>
    </source>
</evidence>
<keyword evidence="3" id="KW-0408">Iron</keyword>
<dbReference type="InterPro" id="IPR036922">
    <property type="entry name" value="Rieske_2Fe-2S_sf"/>
</dbReference>
<protein>
    <recommendedName>
        <fullName evidence="5">Rieske domain-containing protein</fullName>
    </recommendedName>
</protein>
<sequence length="307" mass="35188">MLETNSPCKITLNGQDYVLWQSASGEVSALNNVCPHMQAPLSNGWICEEWNTIICPFHAVEFDGSGRLLRNDEWSRVPLAEPLELIIDGDFIWTYGGFEPRLPIPDLHRKVASEYEFLGVTAQRSIQSDFLSSLMINYDHDHQNGTHREFFKVKSTRSTFLEKDGVYAKVSQVAEKDDYTSEEIEANPMLGAIPEVMNNFLEYVFPSTQFFCLNSPDVKTYQGHILYPETENMTKTFILLYAKFSNSELKSIMQDSLLNAASIVVQQDADCLESLYPRQKAKIHLPNEEIMFYAEELYKNWNHSLVV</sequence>
<evidence type="ECO:0000313" key="6">
    <source>
        <dbReference type="EMBL" id="ASC73544.1"/>
    </source>
</evidence>
<dbReference type="PANTHER" id="PTHR21266:SF57">
    <property type="entry name" value="3-CHLOROBENZOATE-3,4-DIOXYGENASE"/>
    <property type="match status" value="1"/>
</dbReference>
<dbReference type="Proteomes" id="UP000191901">
    <property type="component" value="Chromosome"/>
</dbReference>
<dbReference type="PROSITE" id="PS51296">
    <property type="entry name" value="RIESKE"/>
    <property type="match status" value="1"/>
</dbReference>
<name>A0A1Z3HTC2_9CYAN</name>
<dbReference type="GO" id="GO:0051537">
    <property type="term" value="F:2 iron, 2 sulfur cluster binding"/>
    <property type="evidence" value="ECO:0007669"/>
    <property type="project" value="UniProtKB-KW"/>
</dbReference>
<dbReference type="EMBL" id="CP021983">
    <property type="protein sequence ID" value="ASC73544.1"/>
    <property type="molecule type" value="Genomic_DNA"/>
</dbReference>
<keyword evidence="4" id="KW-0411">Iron-sulfur</keyword>
<dbReference type="SUPFAM" id="SSF50022">
    <property type="entry name" value="ISP domain"/>
    <property type="match status" value="1"/>
</dbReference>